<dbReference type="Proteomes" id="UP001276659">
    <property type="component" value="Unassembled WGS sequence"/>
</dbReference>
<protein>
    <submittedName>
        <fullName evidence="2">Uncharacterized protein</fullName>
    </submittedName>
</protein>
<feature type="region of interest" description="Disordered" evidence="1">
    <location>
        <begin position="70"/>
        <end position="109"/>
    </location>
</feature>
<reference evidence="2" key="1">
    <citation type="submission" date="2022-11" db="EMBL/GenBank/DDBJ databases">
        <title>Chromosomal genome sequence assembly and mating type (MAT) locus characterization of the leprose asexual lichenized fungus Lepraria neglecta (Nyl.) Erichsen.</title>
        <authorList>
            <person name="Allen J.L."/>
            <person name="Pfeffer B."/>
        </authorList>
    </citation>
    <scope>NUCLEOTIDE SEQUENCE</scope>
    <source>
        <strain evidence="2">Allen 5258</strain>
    </source>
</reference>
<gene>
    <name evidence="2" type="ORF">OEA41_005620</name>
</gene>
<sequence length="143" mass="16544">MSTTALRPRTYPTPSRCRRRTGLDLHPPSDEEREYGQWLTAGYLAARKEMPELSNIHAATPLKRRGLWQRVKPFPNLRKGGDGERKGERKHRQRDMQVEDDVPPVPDIPTVWAAETANPEEMMTFREILDSGGRWHPQGFKDQ</sequence>
<dbReference type="AlphaFoldDB" id="A0AAE0DJS6"/>
<evidence type="ECO:0000256" key="1">
    <source>
        <dbReference type="SAM" id="MobiDB-lite"/>
    </source>
</evidence>
<feature type="compositionally biased region" description="Basic and acidic residues" evidence="1">
    <location>
        <begin position="21"/>
        <end position="30"/>
    </location>
</feature>
<comment type="caution">
    <text evidence="2">The sequence shown here is derived from an EMBL/GenBank/DDBJ whole genome shotgun (WGS) entry which is preliminary data.</text>
</comment>
<name>A0AAE0DJS6_9LECA</name>
<organism evidence="2 3">
    <name type="scientific">Lepraria neglecta</name>
    <dbReference type="NCBI Taxonomy" id="209136"/>
    <lineage>
        <taxon>Eukaryota</taxon>
        <taxon>Fungi</taxon>
        <taxon>Dikarya</taxon>
        <taxon>Ascomycota</taxon>
        <taxon>Pezizomycotina</taxon>
        <taxon>Lecanoromycetes</taxon>
        <taxon>OSLEUM clade</taxon>
        <taxon>Lecanoromycetidae</taxon>
        <taxon>Lecanorales</taxon>
        <taxon>Lecanorineae</taxon>
        <taxon>Stereocaulaceae</taxon>
        <taxon>Lepraria</taxon>
    </lineage>
</organism>
<evidence type="ECO:0000313" key="2">
    <source>
        <dbReference type="EMBL" id="KAK3172299.1"/>
    </source>
</evidence>
<evidence type="ECO:0000313" key="3">
    <source>
        <dbReference type="Proteomes" id="UP001276659"/>
    </source>
</evidence>
<keyword evidence="3" id="KW-1185">Reference proteome</keyword>
<proteinExistence type="predicted"/>
<feature type="region of interest" description="Disordered" evidence="1">
    <location>
        <begin position="1"/>
        <end position="32"/>
    </location>
</feature>
<accession>A0AAE0DJS6</accession>
<dbReference type="EMBL" id="JASNWA010000007">
    <property type="protein sequence ID" value="KAK3172299.1"/>
    <property type="molecule type" value="Genomic_DNA"/>
</dbReference>